<dbReference type="AlphaFoldDB" id="A0A9D2PU35"/>
<comment type="caution">
    <text evidence="9">The sequence shown here is derived from an EMBL/GenBank/DDBJ whole genome shotgun (WGS) entry which is preliminary data.</text>
</comment>
<feature type="domain" description="Citrate transporter-like" evidence="8">
    <location>
        <begin position="17"/>
        <end position="370"/>
    </location>
</feature>
<evidence type="ECO:0000256" key="7">
    <source>
        <dbReference type="SAM" id="Phobius"/>
    </source>
</evidence>
<reference evidence="9" key="2">
    <citation type="submission" date="2021-04" db="EMBL/GenBank/DDBJ databases">
        <authorList>
            <person name="Gilroy R."/>
        </authorList>
    </citation>
    <scope>NUCLEOTIDE SEQUENCE</scope>
    <source>
        <strain evidence="9">CHK198-12963</strain>
    </source>
</reference>
<name>A0A9D2PU35_9FIRM</name>
<feature type="transmembrane region" description="Helical" evidence="7">
    <location>
        <begin position="353"/>
        <end position="372"/>
    </location>
</feature>
<evidence type="ECO:0000256" key="6">
    <source>
        <dbReference type="ARBA" id="ARBA00023136"/>
    </source>
</evidence>
<comment type="subcellular location">
    <subcellularLocation>
        <location evidence="1">Membrane</location>
        <topology evidence="1">Multi-pass membrane protein</topology>
    </subcellularLocation>
</comment>
<evidence type="ECO:0000256" key="1">
    <source>
        <dbReference type="ARBA" id="ARBA00004141"/>
    </source>
</evidence>
<accession>A0A9D2PU35</accession>
<sequence length="433" mass="45625">MSLQVMIVFAVAVVMIACFCSGKLSYPAVAISVIVVLEVTGILPASQAWSGFSSTTAILFASMFVLAAGLAKTSLLSKLATIIVPEGSSERRTVIGCCLLSIFLTIFSNTSSTMATLTPVCFNVAKKAGISPKRLLKPAVDLSSIWAAVLPVGIGLTAYSVSNELVASLGGEPTFTVLTFMSARLPIVFIVTLFVCFIGYKFAPSDYENIDMESMVGKDDENGKKKASTLSAGKEKLTYIIFICAILAMIASSYVDFISASTCAAIAALLMVFTGILSEKEAMKSINLKVIGIYAGTIALANGISASGANEVISEFMNNVLGGMTNPYLIAFILMIGAAIATQFMNNSSTLNIFRILAAVVAVACGFDARSAMIAVEMGATCSVLTPMASATQAMVFASGGYTMKEYFKCGFPLFVLYIALYMIYVPNAFPAI</sequence>
<dbReference type="GO" id="GO:0055085">
    <property type="term" value="P:transmembrane transport"/>
    <property type="evidence" value="ECO:0007669"/>
    <property type="project" value="InterPro"/>
</dbReference>
<proteinExistence type="predicted"/>
<keyword evidence="4" id="KW-0677">Repeat</keyword>
<evidence type="ECO:0000256" key="3">
    <source>
        <dbReference type="ARBA" id="ARBA00022692"/>
    </source>
</evidence>
<evidence type="ECO:0000313" key="9">
    <source>
        <dbReference type="EMBL" id="HJC67169.1"/>
    </source>
</evidence>
<feature type="transmembrane region" description="Helical" evidence="7">
    <location>
        <begin position="48"/>
        <end position="71"/>
    </location>
</feature>
<evidence type="ECO:0000256" key="5">
    <source>
        <dbReference type="ARBA" id="ARBA00022989"/>
    </source>
</evidence>
<dbReference type="GO" id="GO:0005886">
    <property type="term" value="C:plasma membrane"/>
    <property type="evidence" value="ECO:0007669"/>
    <property type="project" value="TreeGrafter"/>
</dbReference>
<dbReference type="InterPro" id="IPR004680">
    <property type="entry name" value="Cit_transptr-like_dom"/>
</dbReference>
<evidence type="ECO:0000256" key="4">
    <source>
        <dbReference type="ARBA" id="ARBA00022737"/>
    </source>
</evidence>
<evidence type="ECO:0000256" key="2">
    <source>
        <dbReference type="ARBA" id="ARBA00022448"/>
    </source>
</evidence>
<dbReference type="PANTHER" id="PTHR43652:SF1">
    <property type="entry name" value="RESPONSE REGULATOR"/>
    <property type="match status" value="1"/>
</dbReference>
<protein>
    <submittedName>
        <fullName evidence="9">Anion permease</fullName>
    </submittedName>
</protein>
<feature type="transmembrane region" description="Helical" evidence="7">
    <location>
        <begin position="410"/>
        <end position="430"/>
    </location>
</feature>
<keyword evidence="5 7" id="KW-1133">Transmembrane helix</keyword>
<keyword evidence="2" id="KW-0813">Transport</keyword>
<reference evidence="9" key="1">
    <citation type="journal article" date="2021" name="PeerJ">
        <title>Extensive microbial diversity within the chicken gut microbiome revealed by metagenomics and culture.</title>
        <authorList>
            <person name="Gilroy R."/>
            <person name="Ravi A."/>
            <person name="Getino M."/>
            <person name="Pursley I."/>
            <person name="Horton D.L."/>
            <person name="Alikhan N.F."/>
            <person name="Baker D."/>
            <person name="Gharbi K."/>
            <person name="Hall N."/>
            <person name="Watson M."/>
            <person name="Adriaenssens E.M."/>
            <person name="Foster-Nyarko E."/>
            <person name="Jarju S."/>
            <person name="Secka A."/>
            <person name="Antonio M."/>
            <person name="Oren A."/>
            <person name="Chaudhuri R.R."/>
            <person name="La Ragione R."/>
            <person name="Hildebrand F."/>
            <person name="Pallen M.J."/>
        </authorList>
    </citation>
    <scope>NUCLEOTIDE SEQUENCE</scope>
    <source>
        <strain evidence="9">CHK198-12963</strain>
    </source>
</reference>
<evidence type="ECO:0000259" key="8">
    <source>
        <dbReference type="Pfam" id="PF03600"/>
    </source>
</evidence>
<keyword evidence="6 7" id="KW-0472">Membrane</keyword>
<dbReference type="Pfam" id="PF03600">
    <property type="entry name" value="CitMHS"/>
    <property type="match status" value="1"/>
</dbReference>
<feature type="transmembrane region" description="Helical" evidence="7">
    <location>
        <begin position="328"/>
        <end position="346"/>
    </location>
</feature>
<feature type="transmembrane region" description="Helical" evidence="7">
    <location>
        <begin position="290"/>
        <end position="308"/>
    </location>
</feature>
<dbReference type="InterPro" id="IPR051679">
    <property type="entry name" value="DASS-Related_Transporters"/>
</dbReference>
<organism evidence="9 10">
    <name type="scientific">Candidatus Enterocloster excrementigallinarum</name>
    <dbReference type="NCBI Taxonomy" id="2838558"/>
    <lineage>
        <taxon>Bacteria</taxon>
        <taxon>Bacillati</taxon>
        <taxon>Bacillota</taxon>
        <taxon>Clostridia</taxon>
        <taxon>Lachnospirales</taxon>
        <taxon>Lachnospiraceae</taxon>
        <taxon>Enterocloster</taxon>
    </lineage>
</organism>
<feature type="transmembrane region" description="Helical" evidence="7">
    <location>
        <begin position="139"/>
        <end position="161"/>
    </location>
</feature>
<dbReference type="PANTHER" id="PTHR43652">
    <property type="entry name" value="BASIC AMINO ACID ANTIPORTER YFCC-RELATED"/>
    <property type="match status" value="1"/>
</dbReference>
<dbReference type="Proteomes" id="UP000823863">
    <property type="component" value="Unassembled WGS sequence"/>
</dbReference>
<feature type="transmembrane region" description="Helical" evidence="7">
    <location>
        <begin position="236"/>
        <end position="252"/>
    </location>
</feature>
<keyword evidence="3 7" id="KW-0812">Transmembrane</keyword>
<dbReference type="EMBL" id="DWWB01000057">
    <property type="protein sequence ID" value="HJC67169.1"/>
    <property type="molecule type" value="Genomic_DNA"/>
</dbReference>
<evidence type="ECO:0000313" key="10">
    <source>
        <dbReference type="Proteomes" id="UP000823863"/>
    </source>
</evidence>
<feature type="transmembrane region" description="Helical" evidence="7">
    <location>
        <begin position="181"/>
        <end position="203"/>
    </location>
</feature>
<feature type="transmembrane region" description="Helical" evidence="7">
    <location>
        <begin position="258"/>
        <end position="278"/>
    </location>
</feature>
<gene>
    <name evidence="9" type="ORF">H9931_10710</name>
</gene>